<keyword evidence="1" id="KW-0472">Membrane</keyword>
<sequence>MFTKVPPIYLIIGSTALALFMGTLALIVRSKAAKKPVTPKKIILPPLFMSTGALMFIFEEFRVPPLQVLEALIVGMLFSIILIKTTNFQHRDGDIYVKRSKAFLFILFGLLIVRLIGKLMLSNTIDVGELGGMFWILAFGMIVPWRIGMLIKYNRLKQEKGVCN</sequence>
<name>A0ABW0TDP1_9BACL</name>
<keyword evidence="3" id="KW-1185">Reference proteome</keyword>
<dbReference type="Pfam" id="PF07301">
    <property type="entry name" value="DUF1453"/>
    <property type="match status" value="1"/>
</dbReference>
<accession>A0ABW0TDP1</accession>
<evidence type="ECO:0000313" key="2">
    <source>
        <dbReference type="EMBL" id="MFC5587404.1"/>
    </source>
</evidence>
<dbReference type="Proteomes" id="UP001596109">
    <property type="component" value="Unassembled WGS sequence"/>
</dbReference>
<dbReference type="InterPro" id="IPR058247">
    <property type="entry name" value="DUF1453"/>
</dbReference>
<protein>
    <submittedName>
        <fullName evidence="2">CcdC family protein</fullName>
    </submittedName>
</protein>
<keyword evidence="1" id="KW-0812">Transmembrane</keyword>
<keyword evidence="1" id="KW-1133">Transmembrane helix</keyword>
<dbReference type="EMBL" id="JBHSNO010000001">
    <property type="protein sequence ID" value="MFC5587404.1"/>
    <property type="molecule type" value="Genomic_DNA"/>
</dbReference>
<dbReference type="PIRSF" id="PIRSF021441">
    <property type="entry name" value="DUF1453"/>
    <property type="match status" value="1"/>
</dbReference>
<organism evidence="2 3">
    <name type="scientific">Sporosarcina soli</name>
    <dbReference type="NCBI Taxonomy" id="334736"/>
    <lineage>
        <taxon>Bacteria</taxon>
        <taxon>Bacillati</taxon>
        <taxon>Bacillota</taxon>
        <taxon>Bacilli</taxon>
        <taxon>Bacillales</taxon>
        <taxon>Caryophanaceae</taxon>
        <taxon>Sporosarcina</taxon>
    </lineage>
</organism>
<evidence type="ECO:0000256" key="1">
    <source>
        <dbReference type="SAM" id="Phobius"/>
    </source>
</evidence>
<feature type="transmembrane region" description="Helical" evidence="1">
    <location>
        <begin position="133"/>
        <end position="151"/>
    </location>
</feature>
<comment type="caution">
    <text evidence="2">The sequence shown here is derived from an EMBL/GenBank/DDBJ whole genome shotgun (WGS) entry which is preliminary data.</text>
</comment>
<reference evidence="3" key="1">
    <citation type="journal article" date="2019" name="Int. J. Syst. Evol. Microbiol.">
        <title>The Global Catalogue of Microorganisms (GCM) 10K type strain sequencing project: providing services to taxonomists for standard genome sequencing and annotation.</title>
        <authorList>
            <consortium name="The Broad Institute Genomics Platform"/>
            <consortium name="The Broad Institute Genome Sequencing Center for Infectious Disease"/>
            <person name="Wu L."/>
            <person name="Ma J."/>
        </authorList>
    </citation>
    <scope>NUCLEOTIDE SEQUENCE [LARGE SCALE GENOMIC DNA]</scope>
    <source>
        <strain evidence="3">CGMCC 4.1434</strain>
    </source>
</reference>
<proteinExistence type="predicted"/>
<dbReference type="PANTHER" id="PTHR39164:SF1">
    <property type="entry name" value="PROTEIN CCDC"/>
    <property type="match status" value="1"/>
</dbReference>
<feature type="transmembrane region" description="Helical" evidence="1">
    <location>
        <begin position="103"/>
        <end position="121"/>
    </location>
</feature>
<feature type="transmembrane region" description="Helical" evidence="1">
    <location>
        <begin position="6"/>
        <end position="30"/>
    </location>
</feature>
<evidence type="ECO:0000313" key="3">
    <source>
        <dbReference type="Proteomes" id="UP001596109"/>
    </source>
</evidence>
<feature type="transmembrane region" description="Helical" evidence="1">
    <location>
        <begin position="64"/>
        <end position="83"/>
    </location>
</feature>
<dbReference type="PANTHER" id="PTHR39164">
    <property type="entry name" value="PROTEIN CCDC"/>
    <property type="match status" value="1"/>
</dbReference>
<feature type="transmembrane region" description="Helical" evidence="1">
    <location>
        <begin position="42"/>
        <end position="58"/>
    </location>
</feature>
<dbReference type="InterPro" id="IPR031306">
    <property type="entry name" value="CcdC"/>
</dbReference>
<gene>
    <name evidence="2" type="ORF">ACFPRA_00590</name>
</gene>